<dbReference type="AlphaFoldDB" id="A0A2C5ZF37"/>
<proteinExistence type="predicted"/>
<keyword evidence="2" id="KW-0732">Signal</keyword>
<dbReference type="EMBL" id="NJES01000077">
    <property type="protein sequence ID" value="PHH78493.1"/>
    <property type="molecule type" value="Genomic_DNA"/>
</dbReference>
<dbReference type="OrthoDB" id="4927791at2759"/>
<reference evidence="3 4" key="1">
    <citation type="submission" date="2017-06" db="EMBL/GenBank/DDBJ databases">
        <title>Ant-infecting Ophiocordyceps genomes reveal a high diversity of potential behavioral manipulation genes and a possible major role for enterotoxins.</title>
        <authorList>
            <person name="De Bekker C."/>
            <person name="Evans H.C."/>
            <person name="Brachmann A."/>
            <person name="Hughes D.P."/>
        </authorList>
    </citation>
    <scope>NUCLEOTIDE SEQUENCE [LARGE SCALE GENOMIC DNA]</scope>
    <source>
        <strain evidence="3 4">Map16</strain>
    </source>
</reference>
<feature type="chain" id="PRO_5012993734" evidence="2">
    <location>
        <begin position="21"/>
        <end position="251"/>
    </location>
</feature>
<organism evidence="3 4">
    <name type="scientific">Ophiocordyceps camponoti-rufipedis</name>
    <dbReference type="NCBI Taxonomy" id="2004952"/>
    <lineage>
        <taxon>Eukaryota</taxon>
        <taxon>Fungi</taxon>
        <taxon>Dikarya</taxon>
        <taxon>Ascomycota</taxon>
        <taxon>Pezizomycotina</taxon>
        <taxon>Sordariomycetes</taxon>
        <taxon>Hypocreomycetidae</taxon>
        <taxon>Hypocreales</taxon>
        <taxon>Ophiocordycipitaceae</taxon>
        <taxon>Ophiocordyceps</taxon>
    </lineage>
</organism>
<evidence type="ECO:0000313" key="3">
    <source>
        <dbReference type="EMBL" id="PHH78493.1"/>
    </source>
</evidence>
<comment type="caution">
    <text evidence="3">The sequence shown here is derived from an EMBL/GenBank/DDBJ whole genome shotgun (WGS) entry which is preliminary data.</text>
</comment>
<feature type="compositionally biased region" description="Low complexity" evidence="1">
    <location>
        <begin position="22"/>
        <end position="39"/>
    </location>
</feature>
<name>A0A2C5ZF37_9HYPO</name>
<keyword evidence="4" id="KW-1185">Reference proteome</keyword>
<evidence type="ECO:0000256" key="2">
    <source>
        <dbReference type="SAM" id="SignalP"/>
    </source>
</evidence>
<gene>
    <name evidence="3" type="ORF">CDD80_6761</name>
</gene>
<dbReference type="Proteomes" id="UP000226431">
    <property type="component" value="Unassembled WGS sequence"/>
</dbReference>
<evidence type="ECO:0000256" key="1">
    <source>
        <dbReference type="SAM" id="MobiDB-lite"/>
    </source>
</evidence>
<feature type="signal peptide" evidence="2">
    <location>
        <begin position="1"/>
        <end position="20"/>
    </location>
</feature>
<sequence>MKAASLSSLLLLAAAGGVKALPPSSSKPPFASSATPSAQSQSNEGLAFLFDSLIPRLPKNPEDRGLTLTPLELSAKHKAQIVKACRRNLTEIRPIEANINLVCLDDITSLDELEFIFGKRLNADVLKSCLKIKNGQYTPENFDVSCVNKGASEIAEARQDRKEVVLEEILSEKFNSTLIAIAKDVIDCSLSWACATNTYTAPYSTVFKKGCKNQERGNCVDLWYCLKDRKTNPRFENVDARCYERLRTVDG</sequence>
<accession>A0A2C5ZF37</accession>
<feature type="region of interest" description="Disordered" evidence="1">
    <location>
        <begin position="19"/>
        <end position="39"/>
    </location>
</feature>
<protein>
    <submittedName>
        <fullName evidence="3">Uncharacterized protein</fullName>
    </submittedName>
</protein>
<evidence type="ECO:0000313" key="4">
    <source>
        <dbReference type="Proteomes" id="UP000226431"/>
    </source>
</evidence>